<keyword evidence="2" id="KW-0813">Transport</keyword>
<dbReference type="EMBL" id="RJJH01000014">
    <property type="protein sequence ID" value="RNI09514.1"/>
    <property type="molecule type" value="Genomic_DNA"/>
</dbReference>
<evidence type="ECO:0000256" key="2">
    <source>
        <dbReference type="ARBA" id="ARBA00022448"/>
    </source>
</evidence>
<evidence type="ECO:0000256" key="6">
    <source>
        <dbReference type="ARBA" id="ARBA00023136"/>
    </source>
</evidence>
<dbReference type="Proteomes" id="UP000185713">
    <property type="component" value="Unassembled WGS sequence"/>
</dbReference>
<reference evidence="12" key="2">
    <citation type="submission" date="2017-04" db="EMBL/GenBank/DDBJ databases">
        <authorList>
            <person name="Varghese N."/>
            <person name="Submissions S."/>
        </authorList>
    </citation>
    <scope>NUCLEOTIDE SEQUENCE [LARGE SCALE GENOMIC DNA]</scope>
    <source>
        <strain evidence="12">FDF-1</strain>
    </source>
</reference>
<keyword evidence="6 7" id="KW-0472">Membrane</keyword>
<dbReference type="Gene3D" id="1.10.1760.20">
    <property type="match status" value="1"/>
</dbReference>
<dbReference type="PANTHER" id="PTHR34229:SF1">
    <property type="entry name" value="METAL TRANSPORT PROTEIN HI_1621-RELATED"/>
    <property type="match status" value="1"/>
</dbReference>
<dbReference type="RefSeq" id="WP_072361537.1">
    <property type="nucleotide sequence ID" value="NZ_FXBN01000002.1"/>
</dbReference>
<proteinExistence type="predicted"/>
<gene>
    <name evidence="9" type="primary">cbiM</name>
    <name evidence="9" type="ORF">EFE41_09380</name>
    <name evidence="8" type="ORF">MPF_1915</name>
    <name evidence="10" type="ORF">SAMN06264941_1476</name>
</gene>
<evidence type="ECO:0000313" key="11">
    <source>
        <dbReference type="Proteomes" id="UP000185713"/>
    </source>
</evidence>
<evidence type="ECO:0000256" key="3">
    <source>
        <dbReference type="ARBA" id="ARBA00022475"/>
    </source>
</evidence>
<feature type="transmembrane region" description="Helical" evidence="7">
    <location>
        <begin position="42"/>
        <end position="62"/>
    </location>
</feature>
<dbReference type="Pfam" id="PF01891">
    <property type="entry name" value="CbiM"/>
    <property type="match status" value="1"/>
</dbReference>
<reference evidence="9 13" key="4">
    <citation type="submission" date="2018-10" db="EMBL/GenBank/DDBJ databases">
        <title>Cultivation of a novel Methanohalophilus strain from Kebrit Deep of the Red Sea and a genomic comparison of members of the genus Methanohalophilus.</title>
        <authorList>
            <person name="Guan Y."/>
            <person name="Ngugi D.K."/>
            <person name="Stingl U."/>
        </authorList>
    </citation>
    <scope>NUCLEOTIDE SEQUENCE [LARGE SCALE GENOMIC DNA]</scope>
    <source>
        <strain evidence="9 13">DSM 7471</strain>
    </source>
</reference>
<dbReference type="NCBIfam" id="NF004905">
    <property type="entry name" value="PRK06265.1-5"/>
    <property type="match status" value="1"/>
</dbReference>
<sequence>MVHITDGVLSPIVIAAGWAATAILLALTLWRSNRKEEPLEQIPKISILTAAFFVASLIHISLGPTSVHLILNGLLGVLLGTLAYPAIFVGLILQAFLFQHGGITVIGVNTLNVGIPALIIAFIFKKGYSAGVNPSVLGIICGGLATLITALLMALVLVTTGEEFTEVAYAAIAAHAPIMIVEALVTGSVVGFLLKVKPEMLPERRSKNE</sequence>
<organism evidence="8 11">
    <name type="scientific">Methanohalophilus portucalensis FDF-1</name>
    <dbReference type="NCBI Taxonomy" id="523843"/>
    <lineage>
        <taxon>Archaea</taxon>
        <taxon>Methanobacteriati</taxon>
        <taxon>Methanobacteriota</taxon>
        <taxon>Stenosarchaea group</taxon>
        <taxon>Methanomicrobia</taxon>
        <taxon>Methanosarcinales</taxon>
        <taxon>Methanosarcinaceae</taxon>
        <taxon>Methanohalophilus</taxon>
    </lineage>
</organism>
<evidence type="ECO:0000313" key="10">
    <source>
        <dbReference type="EMBL" id="SMH40020.1"/>
    </source>
</evidence>
<keyword evidence="5 7" id="KW-1133">Transmembrane helix</keyword>
<keyword evidence="4 7" id="KW-0812">Transmembrane</keyword>
<evidence type="ECO:0000256" key="5">
    <source>
        <dbReference type="ARBA" id="ARBA00022989"/>
    </source>
</evidence>
<dbReference type="Proteomes" id="UP000193969">
    <property type="component" value="Unassembled WGS sequence"/>
</dbReference>
<comment type="subcellular location">
    <subcellularLocation>
        <location evidence="1">Cell membrane</location>
        <topology evidence="1">Multi-pass membrane protein</topology>
    </subcellularLocation>
</comment>
<keyword evidence="3" id="KW-1003">Cell membrane</keyword>
<evidence type="ECO:0000256" key="4">
    <source>
        <dbReference type="ARBA" id="ARBA00022692"/>
    </source>
</evidence>
<feature type="transmembrane region" description="Helical" evidence="7">
    <location>
        <begin position="169"/>
        <end position="194"/>
    </location>
</feature>
<name>A0A1L9C294_9EURY</name>
<dbReference type="GO" id="GO:0005886">
    <property type="term" value="C:plasma membrane"/>
    <property type="evidence" value="ECO:0007669"/>
    <property type="project" value="UniProtKB-SubCell"/>
</dbReference>
<feature type="transmembrane region" description="Helical" evidence="7">
    <location>
        <begin position="74"/>
        <end position="97"/>
    </location>
</feature>
<evidence type="ECO:0000313" key="13">
    <source>
        <dbReference type="Proteomes" id="UP000278252"/>
    </source>
</evidence>
<dbReference type="STRING" id="523843.SAMN06264941_1476"/>
<reference evidence="10" key="3">
    <citation type="submission" date="2017-04" db="EMBL/GenBank/DDBJ databases">
        <authorList>
            <person name="Afonso C.L."/>
            <person name="Miller P.J."/>
            <person name="Scott M.A."/>
            <person name="Spackman E."/>
            <person name="Goraichik I."/>
            <person name="Dimitrov K.M."/>
            <person name="Suarez D.L."/>
            <person name="Swayne D.E."/>
        </authorList>
    </citation>
    <scope>NUCLEOTIDE SEQUENCE [LARGE SCALE GENOMIC DNA]</scope>
    <source>
        <strain evidence="10">FDF-1</strain>
    </source>
</reference>
<dbReference type="PANTHER" id="PTHR34229">
    <property type="entry name" value="METAL TRANSPORT PROTEIN HI_1621-RELATED"/>
    <property type="match status" value="1"/>
</dbReference>
<dbReference type="OrthoDB" id="71235at2157"/>
<evidence type="ECO:0000256" key="1">
    <source>
        <dbReference type="ARBA" id="ARBA00004651"/>
    </source>
</evidence>
<evidence type="ECO:0000313" key="12">
    <source>
        <dbReference type="Proteomes" id="UP000193969"/>
    </source>
</evidence>
<accession>A0A1L9C294</accession>
<dbReference type="EMBL" id="FXBN01000002">
    <property type="protein sequence ID" value="SMH40020.1"/>
    <property type="molecule type" value="Genomic_DNA"/>
</dbReference>
<reference evidence="8 11" key="1">
    <citation type="submission" date="2014-12" db="EMBL/GenBank/DDBJ databases">
        <title>The genome sequence of Methanohalophilus portucalensis strain FDF1.</title>
        <authorList>
            <person name="Lai M.-C."/>
            <person name="Lai S.-J."/>
        </authorList>
    </citation>
    <scope>NUCLEOTIDE SEQUENCE [LARGE SCALE GENOMIC DNA]</scope>
    <source>
        <strain evidence="8 11">FDF-1</strain>
    </source>
</reference>
<dbReference type="GO" id="GO:0000041">
    <property type="term" value="P:transition metal ion transport"/>
    <property type="evidence" value="ECO:0007669"/>
    <property type="project" value="InterPro"/>
</dbReference>
<feature type="transmembrane region" description="Helical" evidence="7">
    <location>
        <begin position="103"/>
        <end position="124"/>
    </location>
</feature>
<feature type="transmembrane region" description="Helical" evidence="7">
    <location>
        <begin position="12"/>
        <end position="30"/>
    </location>
</feature>
<protein>
    <submittedName>
        <fullName evidence="8">Cobalamin (Vitamin B12) biosynthesis CbiM protein</fullName>
    </submittedName>
    <submittedName>
        <fullName evidence="9">Cobalt transporter CbiM</fullName>
    </submittedName>
    <submittedName>
        <fullName evidence="10">Cobalt/nickel transport system permease protein</fullName>
    </submittedName>
</protein>
<evidence type="ECO:0000313" key="9">
    <source>
        <dbReference type="EMBL" id="RNI09514.1"/>
    </source>
</evidence>
<evidence type="ECO:0000313" key="8">
    <source>
        <dbReference type="EMBL" id="OJH48613.1"/>
    </source>
</evidence>
<dbReference type="Proteomes" id="UP000278252">
    <property type="component" value="Unassembled WGS sequence"/>
</dbReference>
<dbReference type="EMBL" id="JWTK01000007">
    <property type="protein sequence ID" value="OJH48613.1"/>
    <property type="molecule type" value="Genomic_DNA"/>
</dbReference>
<feature type="transmembrane region" description="Helical" evidence="7">
    <location>
        <begin position="136"/>
        <end position="157"/>
    </location>
</feature>
<dbReference type="AlphaFoldDB" id="A0A1L9C294"/>
<dbReference type="InterPro" id="IPR002751">
    <property type="entry name" value="CbiM/NikMN"/>
</dbReference>
<evidence type="ECO:0000256" key="7">
    <source>
        <dbReference type="SAM" id="Phobius"/>
    </source>
</evidence>
<keyword evidence="12" id="KW-1185">Reference proteome</keyword>